<dbReference type="EMBL" id="AZBU02000007">
    <property type="protein sequence ID" value="TKR70597.1"/>
    <property type="molecule type" value="Genomic_DNA"/>
</dbReference>
<name>A0A4U5MM85_STECR</name>
<sequence length="147" mass="16373">MVNCAVMVKQSKECIFGQLSEESSAETIKECIHKHKDKAPTAVKYDTEQKTCSFYEAIKSLSSEKQPEKVFYFLMPENANACSKTDLENCQTIIAAFKCPEGFERQVSDAKNVHNCLGIVPYGEDCPGHSFLAILRDETLNSFAGMS</sequence>
<reference evidence="1 2" key="1">
    <citation type="journal article" date="2015" name="Genome Biol.">
        <title>Comparative genomics of Steinernema reveals deeply conserved gene regulatory networks.</title>
        <authorList>
            <person name="Dillman A.R."/>
            <person name="Macchietto M."/>
            <person name="Porter C.F."/>
            <person name="Rogers A."/>
            <person name="Williams B."/>
            <person name="Antoshechkin I."/>
            <person name="Lee M.M."/>
            <person name="Goodwin Z."/>
            <person name="Lu X."/>
            <person name="Lewis E.E."/>
            <person name="Goodrich-Blair H."/>
            <person name="Stock S.P."/>
            <person name="Adams B.J."/>
            <person name="Sternberg P.W."/>
            <person name="Mortazavi A."/>
        </authorList>
    </citation>
    <scope>NUCLEOTIDE SEQUENCE [LARGE SCALE GENOMIC DNA]</scope>
    <source>
        <strain evidence="1 2">ALL</strain>
    </source>
</reference>
<gene>
    <name evidence="1" type="ORF">L596_022602</name>
</gene>
<proteinExistence type="predicted"/>
<comment type="caution">
    <text evidence="1">The sequence shown here is derived from an EMBL/GenBank/DDBJ whole genome shotgun (WGS) entry which is preliminary data.</text>
</comment>
<organism evidence="1 2">
    <name type="scientific">Steinernema carpocapsae</name>
    <name type="common">Entomopathogenic nematode</name>
    <dbReference type="NCBI Taxonomy" id="34508"/>
    <lineage>
        <taxon>Eukaryota</taxon>
        <taxon>Metazoa</taxon>
        <taxon>Ecdysozoa</taxon>
        <taxon>Nematoda</taxon>
        <taxon>Chromadorea</taxon>
        <taxon>Rhabditida</taxon>
        <taxon>Tylenchina</taxon>
        <taxon>Panagrolaimomorpha</taxon>
        <taxon>Strongyloidoidea</taxon>
        <taxon>Steinernematidae</taxon>
        <taxon>Steinernema</taxon>
    </lineage>
</organism>
<accession>A0A4U5MM85</accession>
<evidence type="ECO:0000313" key="1">
    <source>
        <dbReference type="EMBL" id="TKR70597.1"/>
    </source>
</evidence>
<protein>
    <submittedName>
        <fullName evidence="1">Uncharacterized protein</fullName>
    </submittedName>
</protein>
<reference evidence="1 2" key="2">
    <citation type="journal article" date="2019" name="G3 (Bethesda)">
        <title>Hybrid Assembly of the Genome of the Entomopathogenic Nematode Steinernema carpocapsae Identifies the X-Chromosome.</title>
        <authorList>
            <person name="Serra L."/>
            <person name="Macchietto M."/>
            <person name="Macias-Munoz A."/>
            <person name="McGill C.J."/>
            <person name="Rodriguez I.M."/>
            <person name="Rodriguez B."/>
            <person name="Murad R."/>
            <person name="Mortazavi A."/>
        </authorList>
    </citation>
    <scope>NUCLEOTIDE SEQUENCE [LARGE SCALE GENOMIC DNA]</scope>
    <source>
        <strain evidence="1 2">ALL</strain>
    </source>
</reference>
<keyword evidence="2" id="KW-1185">Reference proteome</keyword>
<evidence type="ECO:0000313" key="2">
    <source>
        <dbReference type="Proteomes" id="UP000298663"/>
    </source>
</evidence>
<dbReference type="AlphaFoldDB" id="A0A4U5MM85"/>
<dbReference type="Proteomes" id="UP000298663">
    <property type="component" value="Unassembled WGS sequence"/>
</dbReference>